<name>A0A9D5UD12_9CELL</name>
<accession>A0A9D5UD12</accession>
<dbReference type="RefSeq" id="WP_193721497.1">
    <property type="nucleotide sequence ID" value="NZ_JACSPN010000041.1"/>
</dbReference>
<reference evidence="2 3" key="1">
    <citation type="submission" date="2020-08" db="EMBL/GenBank/DDBJ databases">
        <title>A Genomic Blueprint of the Chicken Gut Microbiome.</title>
        <authorList>
            <person name="Gilroy R."/>
            <person name="Ravi A."/>
            <person name="Getino M."/>
            <person name="Pursley I."/>
            <person name="Horton D.L."/>
            <person name="Alikhan N.-F."/>
            <person name="Baker D."/>
            <person name="Gharbi K."/>
            <person name="Hall N."/>
            <person name="Watson M."/>
            <person name="Adriaenssens E.M."/>
            <person name="Foster-Nyarko E."/>
            <person name="Jarju S."/>
            <person name="Secka A."/>
            <person name="Antonio M."/>
            <person name="Oren A."/>
            <person name="Chaudhuri R."/>
            <person name="La Ragione R.M."/>
            <person name="Hildebrand F."/>
            <person name="Pallen M.J."/>
        </authorList>
    </citation>
    <scope>NUCLEOTIDE SEQUENCE [LARGE SCALE GENOMIC DNA]</scope>
    <source>
        <strain evidence="2 3">Sa1BUA8</strain>
    </source>
</reference>
<dbReference type="EMBL" id="JACSPN010000041">
    <property type="protein sequence ID" value="MBE7702305.1"/>
    <property type="molecule type" value="Genomic_DNA"/>
</dbReference>
<feature type="chain" id="PRO_5038416640" evidence="1">
    <location>
        <begin position="30"/>
        <end position="276"/>
    </location>
</feature>
<sequence length="276" mass="28942">MRRKSIAQVLTSGVLVIALMGSGATSAIADGAGDTAGPGAHFVEAPDAGEIAEAAEVMRADLASMAAADDDVLVVDLGGGDTADNALVVNVAGLSDMEKNLVIEDLEGTLEGEVAIEEATLGEYVEQQVTTAALKELLDPLAQSGGGGLAKAAAPVRTLTCATGDKTYVDQNLSMTVRNNCPYKTVNWGMTINASVRSIIVTNISERGMDWWYNGVKKGRNAPHNVYKTYFFHGTLNPTASPGAVKMDDLMTFQVKVGGKVLPASIYTCMTLNLRK</sequence>
<keyword evidence="1" id="KW-0732">Signal</keyword>
<keyword evidence="3" id="KW-1185">Reference proteome</keyword>
<proteinExistence type="predicted"/>
<evidence type="ECO:0000313" key="3">
    <source>
        <dbReference type="Proteomes" id="UP000822993"/>
    </source>
</evidence>
<evidence type="ECO:0000313" key="2">
    <source>
        <dbReference type="EMBL" id="MBE7702305.1"/>
    </source>
</evidence>
<protein>
    <submittedName>
        <fullName evidence="2">Uncharacterized protein</fullName>
    </submittedName>
</protein>
<comment type="caution">
    <text evidence="2">The sequence shown here is derived from an EMBL/GenBank/DDBJ whole genome shotgun (WGS) entry which is preliminary data.</text>
</comment>
<evidence type="ECO:0000256" key="1">
    <source>
        <dbReference type="SAM" id="SignalP"/>
    </source>
</evidence>
<feature type="signal peptide" evidence="1">
    <location>
        <begin position="1"/>
        <end position="29"/>
    </location>
</feature>
<gene>
    <name evidence="2" type="ORF">H9623_18595</name>
</gene>
<dbReference type="Proteomes" id="UP000822993">
    <property type="component" value="Unassembled WGS sequence"/>
</dbReference>
<dbReference type="AlphaFoldDB" id="A0A9D5UD12"/>
<organism evidence="2 3">
    <name type="scientific">Oerskovia douganii</name>
    <dbReference type="NCBI Taxonomy" id="2762210"/>
    <lineage>
        <taxon>Bacteria</taxon>
        <taxon>Bacillati</taxon>
        <taxon>Actinomycetota</taxon>
        <taxon>Actinomycetes</taxon>
        <taxon>Micrococcales</taxon>
        <taxon>Cellulomonadaceae</taxon>
        <taxon>Oerskovia</taxon>
    </lineage>
</organism>